<reference evidence="2 3" key="1">
    <citation type="submission" date="2020-07" db="EMBL/GenBank/DDBJ databases">
        <title>Taxonomic proposal: Crassvirales, a new order of highly abundant and diverse bacterial viruses.</title>
        <authorList>
            <person name="Shkoporov A.N."/>
            <person name="Stockdale S.R."/>
            <person name="Guerin E."/>
            <person name="Ross R.P."/>
            <person name="Hill C."/>
        </authorList>
    </citation>
    <scope>NUCLEOTIDE SEQUENCE [LARGE SCALE GENOMIC DNA]</scope>
</reference>
<accession>A0A7M1RW82</accession>
<dbReference type="InterPro" id="IPR027417">
    <property type="entry name" value="P-loop_NTPase"/>
</dbReference>
<evidence type="ECO:0000313" key="3">
    <source>
        <dbReference type="Proteomes" id="UP000594051"/>
    </source>
</evidence>
<dbReference type="GO" id="GO:0003678">
    <property type="term" value="F:DNA helicase activity"/>
    <property type="evidence" value="ECO:0007669"/>
    <property type="project" value="InterPro"/>
</dbReference>
<dbReference type="Pfam" id="PF03796">
    <property type="entry name" value="DnaB_C"/>
    <property type="match status" value="1"/>
</dbReference>
<name>A0A7M1RW82_9CAUD</name>
<dbReference type="PROSITE" id="PS51199">
    <property type="entry name" value="SF4_HELICASE"/>
    <property type="match status" value="1"/>
</dbReference>
<organism evidence="2 3">
    <name type="scientific">uncultured phage cr118_1</name>
    <dbReference type="NCBI Taxonomy" id="2772063"/>
    <lineage>
        <taxon>Viruses</taxon>
        <taxon>Duplodnaviria</taxon>
        <taxon>Heunggongvirae</taxon>
        <taxon>Uroviricota</taxon>
        <taxon>Caudoviricetes</taxon>
        <taxon>Crassvirales</taxon>
        <taxon>Suoliviridae</taxon>
        <taxon>Uncouvirinae</taxon>
        <taxon>Besingivirus</taxon>
        <taxon>Besingivirus coli</taxon>
    </lineage>
</organism>
<dbReference type="PANTHER" id="PTHR30153">
    <property type="entry name" value="REPLICATIVE DNA HELICASE DNAB"/>
    <property type="match status" value="1"/>
</dbReference>
<sequence length="249" mass="28863">MIDINPNHDIVVLSFNFEMLSSRQVGRKLSYKMKKTTSELYSASEIISNEEVEEIKNVAKNISKYPIYYVDSPGTVEEIENTIKYFQNNIAKDKWLIVILDHLLLARSSSGDSERIVISDLQKVFMQAKKVGKTSIIQISQMNRNIEESDRIKNPSLHYPMRSDLSTSDSIFQASDYVIVIHRPEILGISEYGAKHLPVKDMVYMHFLKNREGDVKILKFINDLKYNNLREPTLEDEQRQSNEPLKLNF</sequence>
<evidence type="ECO:0000313" key="2">
    <source>
        <dbReference type="EMBL" id="QOR58384.1"/>
    </source>
</evidence>
<dbReference type="GO" id="GO:0005524">
    <property type="term" value="F:ATP binding"/>
    <property type="evidence" value="ECO:0007669"/>
    <property type="project" value="InterPro"/>
</dbReference>
<dbReference type="Gene3D" id="3.40.50.300">
    <property type="entry name" value="P-loop containing nucleotide triphosphate hydrolases"/>
    <property type="match status" value="1"/>
</dbReference>
<dbReference type="PANTHER" id="PTHR30153:SF2">
    <property type="entry name" value="REPLICATIVE DNA HELICASE"/>
    <property type="match status" value="1"/>
</dbReference>
<proteinExistence type="predicted"/>
<dbReference type="KEGG" id="vg:65128855"/>
<dbReference type="InterPro" id="IPR007694">
    <property type="entry name" value="DNA_helicase_DnaB-like_C"/>
</dbReference>
<dbReference type="GeneID" id="65128855"/>
<feature type="domain" description="SF4 helicase" evidence="1">
    <location>
        <begin position="1"/>
        <end position="236"/>
    </location>
</feature>
<dbReference type="GO" id="GO:0006260">
    <property type="term" value="P:DNA replication"/>
    <property type="evidence" value="ECO:0007669"/>
    <property type="project" value="InterPro"/>
</dbReference>
<dbReference type="Proteomes" id="UP000594051">
    <property type="component" value="Segment"/>
</dbReference>
<dbReference type="SUPFAM" id="SSF52540">
    <property type="entry name" value="P-loop containing nucleoside triphosphate hydrolases"/>
    <property type="match status" value="1"/>
</dbReference>
<evidence type="ECO:0000259" key="1">
    <source>
        <dbReference type="PROSITE" id="PS51199"/>
    </source>
</evidence>
<dbReference type="RefSeq" id="YP_010110542.1">
    <property type="nucleotide sequence ID" value="NC_055872.1"/>
</dbReference>
<protein>
    <submittedName>
        <fullName evidence="2">DNA helicase</fullName>
    </submittedName>
</protein>
<keyword evidence="2" id="KW-0547">Nucleotide-binding</keyword>
<keyword evidence="2" id="KW-0067">ATP-binding</keyword>
<dbReference type="EMBL" id="MT774379">
    <property type="protein sequence ID" value="QOR58384.1"/>
    <property type="molecule type" value="Genomic_DNA"/>
</dbReference>
<keyword evidence="2" id="KW-0378">Hydrolase</keyword>
<keyword evidence="2" id="KW-0347">Helicase</keyword>
<keyword evidence="3" id="KW-1185">Reference proteome</keyword>